<feature type="compositionally biased region" description="Basic and acidic residues" evidence="1">
    <location>
        <begin position="100"/>
        <end position="114"/>
    </location>
</feature>
<feature type="signal peptide" evidence="2">
    <location>
        <begin position="1"/>
        <end position="17"/>
    </location>
</feature>
<dbReference type="Proteomes" id="UP001338125">
    <property type="component" value="Unassembled WGS sequence"/>
</dbReference>
<organism evidence="3 4">
    <name type="scientific">Cladobotryum mycophilum</name>
    <dbReference type="NCBI Taxonomy" id="491253"/>
    <lineage>
        <taxon>Eukaryota</taxon>
        <taxon>Fungi</taxon>
        <taxon>Dikarya</taxon>
        <taxon>Ascomycota</taxon>
        <taxon>Pezizomycotina</taxon>
        <taxon>Sordariomycetes</taxon>
        <taxon>Hypocreomycetidae</taxon>
        <taxon>Hypocreales</taxon>
        <taxon>Hypocreaceae</taxon>
        <taxon>Cladobotryum</taxon>
    </lineage>
</organism>
<comment type="caution">
    <text evidence="3">The sequence shown here is derived from an EMBL/GenBank/DDBJ whole genome shotgun (WGS) entry which is preliminary data.</text>
</comment>
<evidence type="ECO:0000256" key="1">
    <source>
        <dbReference type="SAM" id="MobiDB-lite"/>
    </source>
</evidence>
<dbReference type="EMBL" id="JAVFKD010000013">
    <property type="protein sequence ID" value="KAK5991788.1"/>
    <property type="molecule type" value="Genomic_DNA"/>
</dbReference>
<keyword evidence="2" id="KW-0732">Signal</keyword>
<protein>
    <submittedName>
        <fullName evidence="3">Clock-controlled pheromone ccg-4-like protein</fullName>
    </submittedName>
</protein>
<feature type="chain" id="PRO_5047326614" evidence="2">
    <location>
        <begin position="18"/>
        <end position="223"/>
    </location>
</feature>
<keyword evidence="4" id="KW-1185">Reference proteome</keyword>
<accession>A0ABR0SI24</accession>
<evidence type="ECO:0000313" key="4">
    <source>
        <dbReference type="Proteomes" id="UP001338125"/>
    </source>
</evidence>
<name>A0ABR0SI24_9HYPO</name>
<reference evidence="3 4" key="1">
    <citation type="submission" date="2024-01" db="EMBL/GenBank/DDBJ databases">
        <title>Complete genome of Cladobotryum mycophilum ATHUM6906.</title>
        <authorList>
            <person name="Christinaki A.C."/>
            <person name="Myridakis A.I."/>
            <person name="Kouvelis V.N."/>
        </authorList>
    </citation>
    <scope>NUCLEOTIDE SEQUENCE [LARGE SCALE GENOMIC DNA]</scope>
    <source>
        <strain evidence="3 4">ATHUM6906</strain>
    </source>
</reference>
<evidence type="ECO:0000313" key="3">
    <source>
        <dbReference type="EMBL" id="KAK5991788.1"/>
    </source>
</evidence>
<evidence type="ECO:0000256" key="2">
    <source>
        <dbReference type="SAM" id="SignalP"/>
    </source>
</evidence>
<feature type="region of interest" description="Disordered" evidence="1">
    <location>
        <begin position="90"/>
        <end position="114"/>
    </location>
</feature>
<proteinExistence type="predicted"/>
<gene>
    <name evidence="3" type="ORF">PT974_07822</name>
</gene>
<sequence length="223" mass="24798">MKLIITAIAFYVSLALATPNPAPWCFRVSQGCWKVKRTVETFVDSVKKSDLPVRSDDSTGFPNVEIGDLDSFNNLASFLALASGDHHSVLKDLPATTPEPETHQNDKREDAEKKSLEVLPNEKRWCFRVSQGCWKAKRDVQEESDGLTAEKRWCSRVPEKACAAVKEVTRAILDTVGEEDEAEEAAKREAAPWCFHVGAGCWKAKRDLDTIRASAKHILAGLE</sequence>